<accession>A0A2A6B9S9</accession>
<dbReference type="GO" id="GO:0005524">
    <property type="term" value="F:ATP binding"/>
    <property type="evidence" value="ECO:0007669"/>
    <property type="project" value="InterPro"/>
</dbReference>
<protein>
    <submittedName>
        <fullName evidence="2">Protein kinase domain-containing protein</fullName>
    </submittedName>
</protein>
<dbReference type="GO" id="GO:0005737">
    <property type="term" value="C:cytoplasm"/>
    <property type="evidence" value="ECO:0000318"/>
    <property type="project" value="GO_Central"/>
</dbReference>
<proteinExistence type="predicted"/>
<dbReference type="GO" id="GO:0004674">
    <property type="term" value="F:protein serine/threonine kinase activity"/>
    <property type="evidence" value="ECO:0000318"/>
    <property type="project" value="GO_Central"/>
</dbReference>
<dbReference type="AlphaFoldDB" id="A0A2A6B9S9"/>
<gene>
    <name evidence="2" type="primary">WBGene00099676</name>
</gene>
<dbReference type="InterPro" id="IPR000719">
    <property type="entry name" value="Prot_kinase_dom"/>
</dbReference>
<feature type="region of interest" description="Disordered" evidence="1">
    <location>
        <begin position="600"/>
        <end position="624"/>
    </location>
</feature>
<name>A0A2A6B9S9_PRIPA</name>
<dbReference type="GO" id="GO:0032436">
    <property type="term" value="P:positive regulation of proteasomal ubiquitin-dependent protein catabolic process"/>
    <property type="evidence" value="ECO:0000318"/>
    <property type="project" value="GO_Central"/>
</dbReference>
<dbReference type="InterPro" id="IPR011009">
    <property type="entry name" value="Kinase-like_dom_sf"/>
</dbReference>
<organism evidence="2 3">
    <name type="scientific">Pristionchus pacificus</name>
    <name type="common">Parasitic nematode worm</name>
    <dbReference type="NCBI Taxonomy" id="54126"/>
    <lineage>
        <taxon>Eukaryota</taxon>
        <taxon>Metazoa</taxon>
        <taxon>Ecdysozoa</taxon>
        <taxon>Nematoda</taxon>
        <taxon>Chromadorea</taxon>
        <taxon>Rhabditida</taxon>
        <taxon>Rhabditina</taxon>
        <taxon>Diplogasteromorpha</taxon>
        <taxon>Diplogasteroidea</taxon>
        <taxon>Neodiplogasteridae</taxon>
        <taxon>Pristionchus</taxon>
    </lineage>
</organism>
<evidence type="ECO:0000313" key="2">
    <source>
        <dbReference type="EnsemblMetazoa" id="PPA10122.1"/>
    </source>
</evidence>
<dbReference type="GO" id="GO:0006897">
    <property type="term" value="P:endocytosis"/>
    <property type="evidence" value="ECO:0000318"/>
    <property type="project" value="GO_Central"/>
</dbReference>
<dbReference type="GO" id="GO:0007165">
    <property type="term" value="P:signal transduction"/>
    <property type="evidence" value="ECO:0000318"/>
    <property type="project" value="GO_Central"/>
</dbReference>
<dbReference type="GO" id="GO:0090263">
    <property type="term" value="P:positive regulation of canonical Wnt signaling pathway"/>
    <property type="evidence" value="ECO:0000318"/>
    <property type="project" value="GO_Central"/>
</dbReference>
<accession>A0A8R1YDR8</accession>
<dbReference type="SUPFAM" id="SSF56112">
    <property type="entry name" value="Protein kinase-like (PK-like)"/>
    <property type="match status" value="1"/>
</dbReference>
<dbReference type="EnsemblMetazoa" id="PPA10122.1">
    <property type="protein sequence ID" value="PPA10122.1"/>
    <property type="gene ID" value="WBGene00099676"/>
</dbReference>
<dbReference type="GO" id="GO:0005634">
    <property type="term" value="C:nucleus"/>
    <property type="evidence" value="ECO:0000318"/>
    <property type="project" value="GO_Central"/>
</dbReference>
<dbReference type="FunFam" id="1.10.510.10:FF:002548">
    <property type="entry name" value="Uncharacterized protein"/>
    <property type="match status" value="1"/>
</dbReference>
<sequence length="624" mass="72229">MFTPSIYDSVVNVEAPQKKDRINLAKIDHCFVEIGKKAGYRRYESICYGPKRKTRRPEDPIPFENHDQYCTYYPEDLKNSEIYYLSLAKQFHRAIVKELRIWGKMDEDTSRKLLAVLKTVNFKSLDFTFNNECGGRFICELLKNRQFVDEEVQIKCTNAETYLETIQIQPHCFENGKEALMSLPFANKYTIDNFANRNAVYIDDDILLHLVNNSNSTQFKGSTIVTVHGLTEAFKMVCCSKKAKEVFVPVAKAVFDGFKRQLDPEEYVSYETALLELLNGLFTRKGNEREPVMCNVAGDIERHPAYGNLGVLKIAHCDIDPEDFMQECRLLLALSHEFPNCRQRRHFIEVLGIGTLKGLFMHGKRCDDDYKEHKLPNPRYFYITERLPITLEDIRYASRNRFLDPQLSIYLTIGMLKGVRLLHEMGWMMREVAPSRFSIRLPPSMMLFRYVSEAITNLSWASRYRGDKKTRLSENWCYNQRYGSPDVVEGISQGPKDDVYSVFFILLEFLLGFIPWEDSPKAGATQAKRVAMVTKTITDKGGTIYNDWCDLFSIVAESDTDLGLLPYDKLYEAMTRQTNSTKADISIIGFLYNLRRQYYEASSEDKDKPKKTSSKRADRGKTKE</sequence>
<feature type="compositionally biased region" description="Basic and acidic residues" evidence="1">
    <location>
        <begin position="603"/>
        <end position="624"/>
    </location>
</feature>
<dbReference type="Proteomes" id="UP000005239">
    <property type="component" value="Unassembled WGS sequence"/>
</dbReference>
<keyword evidence="3" id="KW-1185">Reference proteome</keyword>
<evidence type="ECO:0000313" key="3">
    <source>
        <dbReference type="Proteomes" id="UP000005239"/>
    </source>
</evidence>
<evidence type="ECO:0000256" key="1">
    <source>
        <dbReference type="SAM" id="MobiDB-lite"/>
    </source>
</evidence>
<reference evidence="2" key="2">
    <citation type="submission" date="2022-06" db="UniProtKB">
        <authorList>
            <consortium name="EnsemblMetazoa"/>
        </authorList>
    </citation>
    <scope>IDENTIFICATION</scope>
    <source>
        <strain evidence="2">PS312</strain>
    </source>
</reference>
<dbReference type="Gene3D" id="1.10.510.10">
    <property type="entry name" value="Transferase(Phosphotransferase) domain 1"/>
    <property type="match status" value="1"/>
</dbReference>
<dbReference type="OrthoDB" id="5773790at2759"/>
<reference evidence="3" key="1">
    <citation type="journal article" date="2008" name="Nat. Genet.">
        <title>The Pristionchus pacificus genome provides a unique perspective on nematode lifestyle and parasitism.</title>
        <authorList>
            <person name="Dieterich C."/>
            <person name="Clifton S.W."/>
            <person name="Schuster L.N."/>
            <person name="Chinwalla A."/>
            <person name="Delehaunty K."/>
            <person name="Dinkelacker I."/>
            <person name="Fulton L."/>
            <person name="Fulton R."/>
            <person name="Godfrey J."/>
            <person name="Minx P."/>
            <person name="Mitreva M."/>
            <person name="Roeseler W."/>
            <person name="Tian H."/>
            <person name="Witte H."/>
            <person name="Yang S.P."/>
            <person name="Wilson R.K."/>
            <person name="Sommer R.J."/>
        </authorList>
    </citation>
    <scope>NUCLEOTIDE SEQUENCE [LARGE SCALE GENOMIC DNA]</scope>
    <source>
        <strain evidence="3">PS312</strain>
    </source>
</reference>
<dbReference type="PROSITE" id="PS50011">
    <property type="entry name" value="PROTEIN_KINASE_DOM"/>
    <property type="match status" value="1"/>
</dbReference>